<gene>
    <name evidence="1" type="ORF">GCM10025872_02620</name>
</gene>
<protein>
    <recommendedName>
        <fullName evidence="3">Replication protein</fullName>
    </recommendedName>
</protein>
<dbReference type="EMBL" id="AP027735">
    <property type="protein sequence ID" value="BDZ56605.1"/>
    <property type="molecule type" value="Genomic_DNA"/>
</dbReference>
<reference evidence="2" key="1">
    <citation type="journal article" date="2019" name="Int. J. Syst. Evol. Microbiol.">
        <title>The Global Catalogue of Microorganisms (GCM) 10K type strain sequencing project: providing services to taxonomists for standard genome sequencing and annotation.</title>
        <authorList>
            <consortium name="The Broad Institute Genomics Platform"/>
            <consortium name="The Broad Institute Genome Sequencing Center for Infectious Disease"/>
            <person name="Wu L."/>
            <person name="Ma J."/>
        </authorList>
    </citation>
    <scope>NUCLEOTIDE SEQUENCE [LARGE SCALE GENOMIC DNA]</scope>
    <source>
        <strain evidence="2">NBRC 110608</strain>
    </source>
</reference>
<sequence>MALLTLTMQHSRDDFLSDLWDGAAGSWRRLVAGKPWSNFKAAAGVAGTLRVVEVTHGQAGWHVHLHVLVFLDPTRSVRWQGVGGDAQFEAHFAAMASRGPIVRAWQRIVGRAGFFASESAQDMRPVSLHEAGSSINRYFVKNGWDAADEVARGTSKKARRGNRTPMAVLHDITTAGLVDDVELWHEWERASHGRRQMTWSRGLRKELGLTRRDADDTHASDAPDGQDMDLTLAARSRGDEVVAVLNSSQWRVVVMGDLHWILLEAAEDHTSLPWRSPALPDPAGPALSLTVAPGRYPARTKELAVL</sequence>
<evidence type="ECO:0000313" key="2">
    <source>
        <dbReference type="Proteomes" id="UP001321421"/>
    </source>
</evidence>
<evidence type="ECO:0008006" key="3">
    <source>
        <dbReference type="Google" id="ProtNLM"/>
    </source>
</evidence>
<keyword evidence="2" id="KW-1185">Reference proteome</keyword>
<proteinExistence type="predicted"/>
<accession>A0ABM8H703</accession>
<name>A0ABM8H703_9MICO</name>
<organism evidence="1 2">
    <name type="scientific">Barrientosiimonas endolithica</name>
    <dbReference type="NCBI Taxonomy" id="1535208"/>
    <lineage>
        <taxon>Bacteria</taxon>
        <taxon>Bacillati</taxon>
        <taxon>Actinomycetota</taxon>
        <taxon>Actinomycetes</taxon>
        <taxon>Micrococcales</taxon>
        <taxon>Dermacoccaceae</taxon>
        <taxon>Barrientosiimonas</taxon>
    </lineage>
</organism>
<dbReference type="Proteomes" id="UP001321421">
    <property type="component" value="Chromosome"/>
</dbReference>
<evidence type="ECO:0000313" key="1">
    <source>
        <dbReference type="EMBL" id="BDZ56605.1"/>
    </source>
</evidence>